<dbReference type="AlphaFoldDB" id="A0AAQ1GMJ2"/>
<dbReference type="Proteomes" id="UP000183529">
    <property type="component" value="Unassembled WGS sequence"/>
</dbReference>
<dbReference type="GO" id="GO:0015662">
    <property type="term" value="F:P-type ion transporter activity"/>
    <property type="evidence" value="ECO:0007669"/>
    <property type="project" value="UniProtKB-ARBA"/>
</dbReference>
<dbReference type="InterPro" id="IPR023298">
    <property type="entry name" value="ATPase_P-typ_TM_dom_sf"/>
</dbReference>
<evidence type="ECO:0000256" key="2">
    <source>
        <dbReference type="ARBA" id="ARBA00005675"/>
    </source>
</evidence>
<feature type="transmembrane region" description="Helical" evidence="11">
    <location>
        <begin position="848"/>
        <end position="866"/>
    </location>
</feature>
<keyword evidence="5" id="KW-0547">Nucleotide-binding</keyword>
<evidence type="ECO:0000256" key="5">
    <source>
        <dbReference type="ARBA" id="ARBA00022741"/>
    </source>
</evidence>
<dbReference type="GO" id="GO:0016887">
    <property type="term" value="F:ATP hydrolysis activity"/>
    <property type="evidence" value="ECO:0007669"/>
    <property type="project" value="InterPro"/>
</dbReference>
<dbReference type="InterPro" id="IPR044492">
    <property type="entry name" value="P_typ_ATPase_HD_dom"/>
</dbReference>
<dbReference type="SFLD" id="SFLDF00027">
    <property type="entry name" value="p-type_atpase"/>
    <property type="match status" value="1"/>
</dbReference>
<dbReference type="InterPro" id="IPR008250">
    <property type="entry name" value="ATPase_P-typ_transduc_dom_A_sf"/>
</dbReference>
<keyword evidence="9 11" id="KW-1133">Transmembrane helix</keyword>
<feature type="transmembrane region" description="Helical" evidence="11">
    <location>
        <begin position="253"/>
        <end position="274"/>
    </location>
</feature>
<dbReference type="EMBL" id="FNZM01000022">
    <property type="protein sequence ID" value="SEK12790.1"/>
    <property type="molecule type" value="Genomic_DNA"/>
</dbReference>
<comment type="similarity">
    <text evidence="2">Belongs to the cation transport ATPase (P-type) (TC 3.A.3) family. Type IIA subfamily.</text>
</comment>
<evidence type="ECO:0000256" key="7">
    <source>
        <dbReference type="ARBA" id="ARBA00022842"/>
    </source>
</evidence>
<evidence type="ECO:0000313" key="13">
    <source>
        <dbReference type="EMBL" id="SEK12790.1"/>
    </source>
</evidence>
<dbReference type="PANTHER" id="PTHR42861">
    <property type="entry name" value="CALCIUM-TRANSPORTING ATPASE"/>
    <property type="match status" value="1"/>
</dbReference>
<dbReference type="GO" id="GO:0012505">
    <property type="term" value="C:endomembrane system"/>
    <property type="evidence" value="ECO:0007669"/>
    <property type="project" value="UniProtKB-SubCell"/>
</dbReference>
<dbReference type="GO" id="GO:0016020">
    <property type="term" value="C:membrane"/>
    <property type="evidence" value="ECO:0007669"/>
    <property type="project" value="InterPro"/>
</dbReference>
<evidence type="ECO:0000259" key="12">
    <source>
        <dbReference type="SMART" id="SM00831"/>
    </source>
</evidence>
<feature type="domain" description="Cation-transporting P-type ATPase N-terminal" evidence="12">
    <location>
        <begin position="13"/>
        <end position="86"/>
    </location>
</feature>
<evidence type="ECO:0000256" key="3">
    <source>
        <dbReference type="ARBA" id="ARBA00022553"/>
    </source>
</evidence>
<feature type="transmembrane region" description="Helical" evidence="11">
    <location>
        <begin position="779"/>
        <end position="799"/>
    </location>
</feature>
<feature type="transmembrane region" description="Helical" evidence="11">
    <location>
        <begin position="59"/>
        <end position="80"/>
    </location>
</feature>
<dbReference type="Pfam" id="PF00690">
    <property type="entry name" value="Cation_ATPase_N"/>
    <property type="match status" value="1"/>
</dbReference>
<dbReference type="InterPro" id="IPR004014">
    <property type="entry name" value="ATPase_P-typ_cation-transptr_N"/>
</dbReference>
<comment type="caution">
    <text evidence="13">The sequence shown here is derived from an EMBL/GenBank/DDBJ whole genome shotgun (WGS) entry which is preliminary data.</text>
</comment>
<dbReference type="FunFam" id="3.40.50.1000:FF:000028">
    <property type="entry name" value="Calcium-transporting P-type ATPase, putative"/>
    <property type="match status" value="1"/>
</dbReference>
<evidence type="ECO:0000256" key="11">
    <source>
        <dbReference type="SAM" id="Phobius"/>
    </source>
</evidence>
<keyword evidence="4 11" id="KW-0812">Transmembrane</keyword>
<accession>A0AAQ1GMJ2</accession>
<dbReference type="Pfam" id="PF13246">
    <property type="entry name" value="Cation_ATPase"/>
    <property type="match status" value="1"/>
</dbReference>
<name>A0AAQ1GMJ2_9BURK</name>
<protein>
    <submittedName>
        <fullName evidence="13">ATPase, P-type (Transporting), HAD superfamily, subfamily IC</fullName>
    </submittedName>
</protein>
<gene>
    <name evidence="13" type="ORF">SAMN05216550_122132</name>
</gene>
<evidence type="ECO:0000313" key="14">
    <source>
        <dbReference type="Proteomes" id="UP000183529"/>
    </source>
</evidence>
<dbReference type="Gene3D" id="1.20.1110.10">
    <property type="entry name" value="Calcium-transporting ATPase, transmembrane domain"/>
    <property type="match status" value="1"/>
</dbReference>
<dbReference type="PROSITE" id="PS00154">
    <property type="entry name" value="ATPASE_E1_E2"/>
    <property type="match status" value="1"/>
</dbReference>
<evidence type="ECO:0000256" key="4">
    <source>
        <dbReference type="ARBA" id="ARBA00022692"/>
    </source>
</evidence>
<comment type="subcellular location">
    <subcellularLocation>
        <location evidence="1">Endomembrane system</location>
        <topology evidence="1">Multi-pass membrane protein</topology>
    </subcellularLocation>
</comment>
<dbReference type="InterPro" id="IPR001757">
    <property type="entry name" value="P_typ_ATPase"/>
</dbReference>
<organism evidence="13 14">
    <name type="scientific">Paraburkholderia tropica</name>
    <dbReference type="NCBI Taxonomy" id="92647"/>
    <lineage>
        <taxon>Bacteria</taxon>
        <taxon>Pseudomonadati</taxon>
        <taxon>Pseudomonadota</taxon>
        <taxon>Betaproteobacteria</taxon>
        <taxon>Burkholderiales</taxon>
        <taxon>Burkholderiaceae</taxon>
        <taxon>Paraburkholderia</taxon>
    </lineage>
</organism>
<dbReference type="InterPro" id="IPR036412">
    <property type="entry name" value="HAD-like_sf"/>
</dbReference>
<evidence type="ECO:0000256" key="10">
    <source>
        <dbReference type="ARBA" id="ARBA00023136"/>
    </source>
</evidence>
<dbReference type="SUPFAM" id="SSF81660">
    <property type="entry name" value="Metal cation-transporting ATPase, ATP-binding domain N"/>
    <property type="match status" value="1"/>
</dbReference>
<feature type="transmembrane region" description="Helical" evidence="11">
    <location>
        <begin position="811"/>
        <end position="828"/>
    </location>
</feature>
<keyword evidence="6" id="KW-0067">ATP-binding</keyword>
<dbReference type="SUPFAM" id="SSF81653">
    <property type="entry name" value="Calcium ATPase, transduction domain A"/>
    <property type="match status" value="1"/>
</dbReference>
<proteinExistence type="inferred from homology"/>
<dbReference type="FunFam" id="2.70.150.10:FF:000160">
    <property type="entry name" value="Sarcoplasmic/endoplasmic reticulum calcium ATPase 1"/>
    <property type="match status" value="1"/>
</dbReference>
<dbReference type="SFLD" id="SFLDS00003">
    <property type="entry name" value="Haloacid_Dehalogenase"/>
    <property type="match status" value="1"/>
</dbReference>
<keyword evidence="3" id="KW-0597">Phosphoprotein</keyword>
<dbReference type="PRINTS" id="PR00119">
    <property type="entry name" value="CATATPASE"/>
</dbReference>
<dbReference type="Pfam" id="PF00122">
    <property type="entry name" value="E1-E2_ATPase"/>
    <property type="match status" value="1"/>
</dbReference>
<dbReference type="NCBIfam" id="TIGR01494">
    <property type="entry name" value="ATPase_P-type"/>
    <property type="match status" value="2"/>
</dbReference>
<dbReference type="Gene3D" id="2.70.150.10">
    <property type="entry name" value="Calcium-transporting ATPase, cytoplasmic transduction domain A"/>
    <property type="match status" value="1"/>
</dbReference>
<keyword evidence="8" id="KW-1278">Translocase</keyword>
<dbReference type="GO" id="GO:0005524">
    <property type="term" value="F:ATP binding"/>
    <property type="evidence" value="ECO:0007669"/>
    <property type="project" value="UniProtKB-KW"/>
</dbReference>
<dbReference type="SUPFAM" id="SSF81665">
    <property type="entry name" value="Calcium ATPase, transmembrane domain M"/>
    <property type="match status" value="1"/>
</dbReference>
<dbReference type="SUPFAM" id="SSF56784">
    <property type="entry name" value="HAD-like"/>
    <property type="match status" value="1"/>
</dbReference>
<evidence type="ECO:0000256" key="6">
    <source>
        <dbReference type="ARBA" id="ARBA00022840"/>
    </source>
</evidence>
<dbReference type="InterPro" id="IPR023214">
    <property type="entry name" value="HAD_sf"/>
</dbReference>
<evidence type="ECO:0000256" key="1">
    <source>
        <dbReference type="ARBA" id="ARBA00004127"/>
    </source>
</evidence>
<dbReference type="SMART" id="SM00831">
    <property type="entry name" value="Cation_ATPase_N"/>
    <property type="match status" value="1"/>
</dbReference>
<keyword evidence="7" id="KW-0460">Magnesium</keyword>
<evidence type="ECO:0000256" key="8">
    <source>
        <dbReference type="ARBA" id="ARBA00022967"/>
    </source>
</evidence>
<feature type="transmembrane region" description="Helical" evidence="11">
    <location>
        <begin position="280"/>
        <end position="306"/>
    </location>
</feature>
<dbReference type="InterPro" id="IPR018303">
    <property type="entry name" value="ATPase_P-typ_P_site"/>
</dbReference>
<keyword evidence="10 11" id="KW-0472">Membrane</keyword>
<feature type="transmembrane region" description="Helical" evidence="11">
    <location>
        <begin position="706"/>
        <end position="731"/>
    </location>
</feature>
<evidence type="ECO:0000256" key="9">
    <source>
        <dbReference type="ARBA" id="ARBA00022989"/>
    </source>
</evidence>
<dbReference type="InterPro" id="IPR059000">
    <property type="entry name" value="ATPase_P-type_domA"/>
</dbReference>
<dbReference type="Gene3D" id="3.40.50.1000">
    <property type="entry name" value="HAD superfamily/HAD-like"/>
    <property type="match status" value="1"/>
</dbReference>
<dbReference type="InterPro" id="IPR023299">
    <property type="entry name" value="ATPase_P-typ_cyto_dom_N"/>
</dbReference>
<dbReference type="Gene3D" id="3.40.1110.10">
    <property type="entry name" value="Calcium-transporting ATPase, cytoplasmic domain N"/>
    <property type="match status" value="1"/>
</dbReference>
<dbReference type="Pfam" id="PF08282">
    <property type="entry name" value="Hydrolase_3"/>
    <property type="match status" value="1"/>
</dbReference>
<dbReference type="InterPro" id="IPR006068">
    <property type="entry name" value="ATPase_P-typ_cation-transptr_C"/>
</dbReference>
<dbReference type="RefSeq" id="WP_074986978.1">
    <property type="nucleotide sequence ID" value="NZ_CADFGN010000001.1"/>
</dbReference>
<dbReference type="SFLD" id="SFLDG00002">
    <property type="entry name" value="C1.7:_P-type_atpase_like"/>
    <property type="match status" value="1"/>
</dbReference>
<dbReference type="CDD" id="cd02080">
    <property type="entry name" value="P-type_ATPase_cation"/>
    <property type="match status" value="1"/>
</dbReference>
<sequence length="917" mass="98263">MPDQPPAAAAPRAWHNVDADQALADLGTTPEGLDDAEVARRRARYGENRLLPPKRRGPLLRLALQFHNVLIYVMLAGALVTAVLRHWLDTCVLLAAVLVNVAIGFIQEGKAESALEAIRSMLSPHATAIRHGERVTVDATQLLPGDIVVLASGDRVPADLRLIAVRELRVDEAALTGESLPVDKQTASVDAAAPLGDRWGMAYSGTLVVYGQARGVVVATGADTEIGHINRMLADVDTMATPLLRQIDRFGRVLAVVILALGALTFALGTLWRGESASDMFLIVVALVASGIPEGLPAIMTIILALGVQRMARHHAIVRRLPAVEALGAVNVVCSDKTGTLTRNEMTVQRVVCARDVIDVSGVGYAPEGAFTIDQHAFDAAQWPARCPELALAVRAGVLCNDAQMRRDEAGLWHVEGDPTEGALLVLGAKAGIAHEPQARAGTPWARRDSIPFESQHRFMASWNTDAEGHAWIFVKGAPERLFDMCATQLTHGVEERIDPDYWRRMQTDLGAQGLRVLALAYRRGAPAHNTLDFDAVAQGFTLLALAGIIDPPRDEAIQAVADCHRAGIRVKMITGDHAETARAIGAQLAIGVGKPAVTGAEVALMDDAELRRVALDIDVFARASPEHKLRLVEALQQDGQVVAMTGDGVNDAPALKRADVGVAMGAKGTEAAKEAADMVLADDNFATIARAVREGRAVYDNLKKFILFTLPTNGGEALVVLAGALTGLGIPLTPAQVLWVNMVTASTLGIALAFERAEPGIMRRKPRAPGESLLSGFFMWRVAMVSVLMMIGAFGLFYWELSAGTGIERARTIAVNAVVMSEMLYLINSRSIFHSVLSWQGLTGNRYALLAIGACALMQIAFTYAPFMQHLFGSAALVPQEWFKVLGAGLVVFLGAELEKWVVRTSGLARRLGGEE</sequence>
<reference evidence="13 14" key="1">
    <citation type="submission" date="2016-10" db="EMBL/GenBank/DDBJ databases">
        <authorList>
            <person name="Varghese N."/>
            <person name="Submissions S."/>
        </authorList>
    </citation>
    <scope>NUCLEOTIDE SEQUENCE [LARGE SCALE GENOMIC DNA]</scope>
    <source>
        <strain evidence="13 14">LMG 22274</strain>
    </source>
</reference>
<dbReference type="PRINTS" id="PR00120">
    <property type="entry name" value="HATPASE"/>
</dbReference>
<dbReference type="Pfam" id="PF00689">
    <property type="entry name" value="Cation_ATPase_C"/>
    <property type="match status" value="1"/>
</dbReference>